<dbReference type="PANTHER" id="PTHR44757:SF2">
    <property type="entry name" value="BIOFILM ARCHITECTURE MAINTENANCE PROTEIN MBAA"/>
    <property type="match status" value="1"/>
</dbReference>
<dbReference type="CDD" id="cd01949">
    <property type="entry name" value="GGDEF"/>
    <property type="match status" value="1"/>
</dbReference>
<dbReference type="Gene3D" id="3.30.450.20">
    <property type="entry name" value="PAS domain"/>
    <property type="match status" value="2"/>
</dbReference>
<dbReference type="InterPro" id="IPR000160">
    <property type="entry name" value="GGDEF_dom"/>
</dbReference>
<dbReference type="Gene3D" id="2.60.40.10">
    <property type="entry name" value="Immunoglobulins"/>
    <property type="match status" value="1"/>
</dbReference>
<dbReference type="CDD" id="cd00130">
    <property type="entry name" value="PAS"/>
    <property type="match status" value="2"/>
</dbReference>
<dbReference type="EMBL" id="MWQO01000016">
    <property type="protein sequence ID" value="THD11138.1"/>
    <property type="molecule type" value="Genomic_DNA"/>
</dbReference>
<evidence type="ECO:0000259" key="7">
    <source>
        <dbReference type="PROSITE" id="PS50113"/>
    </source>
</evidence>
<feature type="chain" id="PRO_5020688516" description="cyclic-guanylate-specific phosphodiesterase" evidence="5">
    <location>
        <begin position="22"/>
        <end position="1608"/>
    </location>
</feature>
<keyword evidence="11" id="KW-1185">Reference proteome</keyword>
<dbReference type="CDD" id="cd01948">
    <property type="entry name" value="EAL"/>
    <property type="match status" value="1"/>
</dbReference>
<keyword evidence="5" id="KW-0732">Signal</keyword>
<dbReference type="FunFam" id="3.30.70.270:FF:000001">
    <property type="entry name" value="Diguanylate cyclase domain protein"/>
    <property type="match status" value="1"/>
</dbReference>
<dbReference type="InterPro" id="IPR029787">
    <property type="entry name" value="Nucleotide_cyclase"/>
</dbReference>
<dbReference type="SUPFAM" id="SSF141868">
    <property type="entry name" value="EAL domain-like"/>
    <property type="match status" value="1"/>
</dbReference>
<dbReference type="PROSITE" id="PS50112">
    <property type="entry name" value="PAS"/>
    <property type="match status" value="1"/>
</dbReference>
<dbReference type="PROSITE" id="PS50887">
    <property type="entry name" value="GGDEF"/>
    <property type="match status" value="1"/>
</dbReference>
<dbReference type="Pfam" id="PF00563">
    <property type="entry name" value="EAL"/>
    <property type="match status" value="1"/>
</dbReference>
<name>A0A4S3KRQ1_9GAMM</name>
<evidence type="ECO:0000313" key="10">
    <source>
        <dbReference type="EMBL" id="THD11138.1"/>
    </source>
</evidence>
<dbReference type="Pfam" id="PF07494">
    <property type="entry name" value="Reg_prop"/>
    <property type="match status" value="1"/>
</dbReference>
<feature type="domain" description="EAL" evidence="8">
    <location>
        <begin position="1346"/>
        <end position="1600"/>
    </location>
</feature>
<keyword evidence="3" id="KW-0973">c-di-GMP</keyword>
<dbReference type="Gene3D" id="3.20.20.450">
    <property type="entry name" value="EAL domain"/>
    <property type="match status" value="1"/>
</dbReference>
<organism evidence="10 11">
    <name type="scientific">Metallibacterium scheffleri</name>
    <dbReference type="NCBI Taxonomy" id="993689"/>
    <lineage>
        <taxon>Bacteria</taxon>
        <taxon>Pseudomonadati</taxon>
        <taxon>Pseudomonadota</taxon>
        <taxon>Gammaproteobacteria</taxon>
        <taxon>Lysobacterales</taxon>
        <taxon>Rhodanobacteraceae</taxon>
        <taxon>Metallibacterium</taxon>
    </lineage>
</organism>
<dbReference type="Gene3D" id="3.30.70.270">
    <property type="match status" value="1"/>
</dbReference>
<dbReference type="STRING" id="993689.GCA_002077135_01242"/>
<evidence type="ECO:0000259" key="6">
    <source>
        <dbReference type="PROSITE" id="PS50112"/>
    </source>
</evidence>
<dbReference type="PANTHER" id="PTHR44757">
    <property type="entry name" value="DIGUANYLATE CYCLASE DGCP"/>
    <property type="match status" value="1"/>
</dbReference>
<evidence type="ECO:0000256" key="4">
    <source>
        <dbReference type="ARBA" id="ARBA00051114"/>
    </source>
</evidence>
<dbReference type="PROSITE" id="PS50883">
    <property type="entry name" value="EAL"/>
    <property type="match status" value="1"/>
</dbReference>
<dbReference type="SUPFAM" id="SSF63829">
    <property type="entry name" value="Calcium-dependent phosphotriesterase"/>
    <property type="match status" value="2"/>
</dbReference>
<evidence type="ECO:0000313" key="11">
    <source>
        <dbReference type="Proteomes" id="UP000307749"/>
    </source>
</evidence>
<evidence type="ECO:0000256" key="3">
    <source>
        <dbReference type="ARBA" id="ARBA00022636"/>
    </source>
</evidence>
<evidence type="ECO:0000259" key="8">
    <source>
        <dbReference type="PROSITE" id="PS50883"/>
    </source>
</evidence>
<dbReference type="SMART" id="SM00052">
    <property type="entry name" value="EAL"/>
    <property type="match status" value="1"/>
</dbReference>
<proteinExistence type="predicted"/>
<feature type="domain" description="PAS" evidence="6">
    <location>
        <begin position="1054"/>
        <end position="1116"/>
    </location>
</feature>
<dbReference type="InterPro" id="IPR013783">
    <property type="entry name" value="Ig-like_fold"/>
</dbReference>
<comment type="catalytic activity">
    <reaction evidence="4">
        <text>3',3'-c-di-GMP + H2O = 5'-phosphoguanylyl(3'-&gt;5')guanosine + H(+)</text>
        <dbReference type="Rhea" id="RHEA:24902"/>
        <dbReference type="ChEBI" id="CHEBI:15377"/>
        <dbReference type="ChEBI" id="CHEBI:15378"/>
        <dbReference type="ChEBI" id="CHEBI:58754"/>
        <dbReference type="ChEBI" id="CHEBI:58805"/>
        <dbReference type="EC" id="3.1.4.52"/>
    </reaction>
    <physiologicalReaction direction="left-to-right" evidence="4">
        <dbReference type="Rhea" id="RHEA:24903"/>
    </physiologicalReaction>
</comment>
<dbReference type="InterPro" id="IPR035965">
    <property type="entry name" value="PAS-like_dom_sf"/>
</dbReference>
<dbReference type="GO" id="GO:0071732">
    <property type="term" value="P:cellular response to nitric oxide"/>
    <property type="evidence" value="ECO:0007669"/>
    <property type="project" value="UniProtKB-ARBA"/>
</dbReference>
<evidence type="ECO:0000256" key="1">
    <source>
        <dbReference type="ARBA" id="ARBA00001946"/>
    </source>
</evidence>
<dbReference type="InterPro" id="IPR015943">
    <property type="entry name" value="WD40/YVTN_repeat-like_dom_sf"/>
</dbReference>
<feature type="signal peptide" evidence="5">
    <location>
        <begin position="1"/>
        <end position="21"/>
    </location>
</feature>
<comment type="cofactor">
    <cofactor evidence="1">
        <name>Mg(2+)</name>
        <dbReference type="ChEBI" id="CHEBI:18420"/>
    </cofactor>
</comment>
<dbReference type="EC" id="3.1.4.52" evidence="2"/>
<dbReference type="InterPro" id="IPR043128">
    <property type="entry name" value="Rev_trsase/Diguanyl_cyclase"/>
</dbReference>
<dbReference type="SMART" id="SM00091">
    <property type="entry name" value="PAS"/>
    <property type="match status" value="2"/>
</dbReference>
<feature type="domain" description="GGDEF" evidence="9">
    <location>
        <begin position="1203"/>
        <end position="1337"/>
    </location>
</feature>
<dbReference type="InterPro" id="IPR011110">
    <property type="entry name" value="Reg_prop"/>
</dbReference>
<dbReference type="InterPro" id="IPR001610">
    <property type="entry name" value="PAC"/>
</dbReference>
<dbReference type="InterPro" id="IPR052155">
    <property type="entry name" value="Biofilm_reg_signaling"/>
</dbReference>
<dbReference type="NCBIfam" id="TIGR00254">
    <property type="entry name" value="GGDEF"/>
    <property type="match status" value="1"/>
</dbReference>
<dbReference type="Pfam" id="PF08447">
    <property type="entry name" value="PAS_3"/>
    <property type="match status" value="1"/>
</dbReference>
<dbReference type="InterPro" id="IPR000700">
    <property type="entry name" value="PAS-assoc_C"/>
</dbReference>
<protein>
    <recommendedName>
        <fullName evidence="2">cyclic-guanylate-specific phosphodiesterase</fullName>
        <ecNumber evidence="2">3.1.4.52</ecNumber>
    </recommendedName>
</protein>
<dbReference type="InterPro" id="IPR035919">
    <property type="entry name" value="EAL_sf"/>
</dbReference>
<comment type="caution">
    <text evidence="10">The sequence shown here is derived from an EMBL/GenBank/DDBJ whole genome shotgun (WGS) entry which is preliminary data.</text>
</comment>
<reference evidence="10 11" key="1">
    <citation type="submission" date="2017-02" db="EMBL/GenBank/DDBJ databases">
        <title>Whole genome sequencing of Metallibacterium scheffleri DSM 24874 (T).</title>
        <authorList>
            <person name="Kumar S."/>
            <person name="Patil P."/>
            <person name="Patil P.B."/>
        </authorList>
    </citation>
    <scope>NUCLEOTIDE SEQUENCE [LARGE SCALE GENOMIC DNA]</scope>
    <source>
        <strain evidence="10 11">DSM 24874</strain>
    </source>
</reference>
<dbReference type="FunFam" id="3.20.20.450:FF:000001">
    <property type="entry name" value="Cyclic di-GMP phosphodiesterase yahA"/>
    <property type="match status" value="1"/>
</dbReference>
<evidence type="ECO:0000256" key="5">
    <source>
        <dbReference type="SAM" id="SignalP"/>
    </source>
</evidence>
<dbReference type="PROSITE" id="PS50113">
    <property type="entry name" value="PAC"/>
    <property type="match status" value="2"/>
</dbReference>
<feature type="domain" description="PAC" evidence="7">
    <location>
        <begin position="1119"/>
        <end position="1171"/>
    </location>
</feature>
<dbReference type="SUPFAM" id="SSF55785">
    <property type="entry name" value="PYP-like sensor domain (PAS domain)"/>
    <property type="match status" value="2"/>
</dbReference>
<dbReference type="Proteomes" id="UP000307749">
    <property type="component" value="Unassembled WGS sequence"/>
</dbReference>
<dbReference type="NCBIfam" id="TIGR00229">
    <property type="entry name" value="sensory_box"/>
    <property type="match status" value="2"/>
</dbReference>
<dbReference type="SUPFAM" id="SSF55073">
    <property type="entry name" value="Nucleotide cyclase"/>
    <property type="match status" value="1"/>
</dbReference>
<dbReference type="SMART" id="SM00267">
    <property type="entry name" value="GGDEF"/>
    <property type="match status" value="1"/>
</dbReference>
<gene>
    <name evidence="10" type="ORF">B1806_05330</name>
</gene>
<dbReference type="InterPro" id="IPR001633">
    <property type="entry name" value="EAL_dom"/>
</dbReference>
<accession>A0A4S3KRQ1</accession>
<dbReference type="InterPro" id="IPR000014">
    <property type="entry name" value="PAS"/>
</dbReference>
<dbReference type="Gene3D" id="2.130.10.10">
    <property type="entry name" value="YVTN repeat-like/Quinoprotein amine dehydrogenase"/>
    <property type="match status" value="3"/>
</dbReference>
<feature type="domain" description="PAC" evidence="7">
    <location>
        <begin position="997"/>
        <end position="1050"/>
    </location>
</feature>
<sequence length="1608" mass="173413">MACSGASALASAVMLPCNSLALTGARAAFRAWLNAGWSGAVVMRGNIHQCGTDVSWRGAAISLAARMRIAYTRRNGAHRIVMSAGFTRALHALAFALGLGTLLLAPRDHAQAAVPVRHTVAISHYYFERIGANDGLQQSGVSSIYQDAEGFIWIAAPSGLYRFDGHHLLAFLDAARRRHGSSAAAITGIAGAGDGRLWLSMGALTDSTRPGLLLFDPGHGLLPLPAGLHAPGPGATLLTVPGARLLMAGPAGVSLWDGRQSRLHVLWQAPAGAEGAHALSTCSATTAYALADGNLLRVNVVQPAVTALALPDNVSGSGQALLCTPRGQLLLGTRAGLFAQTADGWSRLWPEVGAAPAGVGALAEDASGALWIAPDDGGLLRLAGDLVQRVPARHGVRGDLPPGVLRQLLISRDGTLWAIAGMAGVVHTDPRGARFQSVTVPDRNDPEDRANFIRALAPGGASKLWVGSHAGLMLYDARSQTLNDYTPLLLPALAGIAPRIPPLTASAVSGLAVEGIVREPRSGKLWLATSAGLLQFDPATGVTQFAYASDPGNPVPGQWLYTVWQAPDGTLWLAGAVRGVARWRPGLAAPQWLPPPPGNAQFPHAFGFATANQGGVWIATNGDLLLWQHDRLRAFRHQPGQADSLSNNEVISLARGAGGTLWVGTGDGLDRLLGVRGGQARFQHYGLRQGLPDNVIYCLVEQPHGTLWIGTNLGIAALDTASGRIVRYGQRDGINGMESNAGTCARMDDGSIAFGGPEGFAIGAALRKQPDAPDNVQLTALRVGDEGERVPPRAGSLRVALGQPVRIRFASLDYRHPAAGLYRYRLLGRSTRWSAPAPTRGVSYADLDAGRYTFEVAASTGAGAMIAPPARLSLSVVPPWWDSPAMRALYALLAGGVVLLLIGMTWNRRRTERRYRLDSAAREERLKLALWGSGDALWELDLQRGVLSRMGDLHLLGGPREDVLTIEDWRRYAVHPDDLPQLEQNLAEHLAGHTPFYESEHRLRGADGQWIWIRARGKISESDAEGHPLRVIGTSRDISSELARARELSISDLVVRSMGEAVAVTDATMHFVAVNPAFTRMTGYTAQDILGRPSSLLDSPDQPEAFLQVRAKLESSGHFHGELWQRKRDGEPILCRIEINEIRDGHGQRTHFVAVLTDVTARRRAEQELHYLANYDPLTGLPNRTLLTERLGDAILRARQMGRLVAVLFVDLDRFKHVNDAHGHNVGDRALQAAGRRLRAGVRDDDTVARLGGDEFTVVLERVAQTSDAEDIAQKLLEMFTEPMDLGDGREAQISLSIGIALYPTHGQAPTDLLKYADIAMYRAKERGRNTFAVYTEALDTEVRQRADLIAALQRALKREELHLVYQPKLSLAEDRITGVEALLRWHSEEFGSIPPSLFIPLAEEIGLISTIGEFVIERACAELATWCATGLKDVTMAVNLSAAQLARGDISNYLFETLARHAIAPELLELELTESMLMQDPERARAILEAINNVGVTLAIDDFGTGYSSLAYLQRLPLDTLKIDQTFVSKLTLSVDDETILSTIVLMAHALGLNVVAEGVETTEQLEYLREKDCDEVQGYLLAQPMPGPACLAFIQQHRAQRALAHD</sequence>
<evidence type="ECO:0000259" key="9">
    <source>
        <dbReference type="PROSITE" id="PS50887"/>
    </source>
</evidence>
<dbReference type="Pfam" id="PF13426">
    <property type="entry name" value="PAS_9"/>
    <property type="match status" value="1"/>
</dbReference>
<dbReference type="Pfam" id="PF00990">
    <property type="entry name" value="GGDEF"/>
    <property type="match status" value="1"/>
</dbReference>
<evidence type="ECO:0000256" key="2">
    <source>
        <dbReference type="ARBA" id="ARBA00012282"/>
    </source>
</evidence>
<dbReference type="InterPro" id="IPR013655">
    <property type="entry name" value="PAS_fold_3"/>
</dbReference>
<dbReference type="GO" id="GO:0071111">
    <property type="term" value="F:cyclic-guanylate-specific phosphodiesterase activity"/>
    <property type="evidence" value="ECO:0007669"/>
    <property type="project" value="UniProtKB-EC"/>
</dbReference>
<dbReference type="SMART" id="SM00086">
    <property type="entry name" value="PAC"/>
    <property type="match status" value="2"/>
</dbReference>